<protein>
    <submittedName>
        <fullName evidence="2">Uncharacterized protein</fullName>
    </submittedName>
</protein>
<accession>A0A0J8AZ34</accession>
<evidence type="ECO:0000313" key="2">
    <source>
        <dbReference type="EMBL" id="KMS93971.1"/>
    </source>
</evidence>
<gene>
    <name evidence="2" type="ORF">BVRB_026090</name>
</gene>
<dbReference type="AlphaFoldDB" id="A0A0J8AZ34"/>
<dbReference type="EMBL" id="KQ097278">
    <property type="protein sequence ID" value="KMS93971.1"/>
    <property type="molecule type" value="Genomic_DNA"/>
</dbReference>
<keyword evidence="3" id="KW-1185">Reference proteome</keyword>
<sequence>IPGDDDVRLQDGLAPSLPDGDDVVRGQARATLLPASSGPGLGVTMDADLPILHSRLTDLLLIAQHSSPRRRRLSLAVEFAQDARDGHRCGS</sequence>
<evidence type="ECO:0000256" key="1">
    <source>
        <dbReference type="SAM" id="MobiDB-lite"/>
    </source>
</evidence>
<dbReference type="Gramene" id="KMS93971">
    <property type="protein sequence ID" value="KMS93971"/>
    <property type="gene ID" value="BVRB_026090"/>
</dbReference>
<dbReference type="Proteomes" id="UP000035740">
    <property type="component" value="Unassembled WGS sequence"/>
</dbReference>
<evidence type="ECO:0000313" key="3">
    <source>
        <dbReference type="Proteomes" id="UP000035740"/>
    </source>
</evidence>
<feature type="region of interest" description="Disordered" evidence="1">
    <location>
        <begin position="1"/>
        <end position="21"/>
    </location>
</feature>
<name>A0A0J8AZ34_BETVV</name>
<feature type="non-terminal residue" evidence="2">
    <location>
        <position position="1"/>
    </location>
</feature>
<organism evidence="2 3">
    <name type="scientific">Beta vulgaris subsp. vulgaris</name>
    <name type="common">Beet</name>
    <dbReference type="NCBI Taxonomy" id="3555"/>
    <lineage>
        <taxon>Eukaryota</taxon>
        <taxon>Viridiplantae</taxon>
        <taxon>Streptophyta</taxon>
        <taxon>Embryophyta</taxon>
        <taxon>Tracheophyta</taxon>
        <taxon>Spermatophyta</taxon>
        <taxon>Magnoliopsida</taxon>
        <taxon>eudicotyledons</taxon>
        <taxon>Gunneridae</taxon>
        <taxon>Pentapetalae</taxon>
        <taxon>Caryophyllales</taxon>
        <taxon>Chenopodiaceae</taxon>
        <taxon>Betoideae</taxon>
        <taxon>Beta</taxon>
    </lineage>
</organism>
<proteinExistence type="predicted"/>
<reference evidence="2 3" key="1">
    <citation type="journal article" date="2014" name="Nature">
        <title>The genome of the recently domesticated crop plant sugar beet (Beta vulgaris).</title>
        <authorList>
            <person name="Dohm J.C."/>
            <person name="Minoche A.E."/>
            <person name="Holtgrawe D."/>
            <person name="Capella-Gutierrez S."/>
            <person name="Zakrzewski F."/>
            <person name="Tafer H."/>
            <person name="Rupp O."/>
            <person name="Sorensen T.R."/>
            <person name="Stracke R."/>
            <person name="Reinhardt R."/>
            <person name="Goesmann A."/>
            <person name="Kraft T."/>
            <person name="Schulz B."/>
            <person name="Stadler P.F."/>
            <person name="Schmidt T."/>
            <person name="Gabaldon T."/>
            <person name="Lehrach H."/>
            <person name="Weisshaar B."/>
            <person name="Himmelbauer H."/>
        </authorList>
    </citation>
    <scope>NUCLEOTIDE SEQUENCE [LARGE SCALE GENOMIC DNA]</scope>
    <source>
        <tissue evidence="2">Taproot</tissue>
    </source>
</reference>